<dbReference type="PANTHER" id="PTHR46370:SF1">
    <property type="entry name" value="GPALPP MOTIFS-CONTAINING PROTEIN 1"/>
    <property type="match status" value="1"/>
</dbReference>
<evidence type="ECO:0000259" key="2">
    <source>
        <dbReference type="Pfam" id="PF12572"/>
    </source>
</evidence>
<feature type="region of interest" description="Disordered" evidence="1">
    <location>
        <begin position="221"/>
        <end position="304"/>
    </location>
</feature>
<reference evidence="3" key="2">
    <citation type="submission" date="2023-03" db="EMBL/GenBank/DDBJ databases">
        <authorList>
            <person name="Inwood S.N."/>
            <person name="Skelly J.G."/>
            <person name="Guhlin J."/>
            <person name="Harrop T.W.R."/>
            <person name="Goldson S.G."/>
            <person name="Dearden P.K."/>
        </authorList>
    </citation>
    <scope>NUCLEOTIDE SEQUENCE</scope>
    <source>
        <strain evidence="3">Irish</strain>
        <tissue evidence="3">Whole body</tissue>
    </source>
</reference>
<gene>
    <name evidence="3" type="ORF">PV328_005252</name>
</gene>
<dbReference type="InterPro" id="IPR046331">
    <property type="entry name" value="GPAM1-like"/>
</dbReference>
<feature type="domain" description="DUF3752" evidence="2">
    <location>
        <begin position="516"/>
        <end position="638"/>
    </location>
</feature>
<proteinExistence type="predicted"/>
<reference evidence="3" key="1">
    <citation type="journal article" date="2023" name="bioRxiv">
        <title>Scaffold-level genome assemblies of two parasitoid biocontrol wasps reveal the parthenogenesis mechanism and an associated novel virus.</title>
        <authorList>
            <person name="Inwood S."/>
            <person name="Skelly J."/>
            <person name="Guhlin J."/>
            <person name="Harrop T."/>
            <person name="Goldson S."/>
            <person name="Dearden P."/>
        </authorList>
    </citation>
    <scope>NUCLEOTIDE SEQUENCE</scope>
    <source>
        <strain evidence="3">Irish</strain>
        <tissue evidence="3">Whole body</tissue>
    </source>
</reference>
<dbReference type="PANTHER" id="PTHR46370">
    <property type="entry name" value="GPALPP MOTIFS-CONTAINING PROTEIN 1"/>
    <property type="match status" value="1"/>
</dbReference>
<name>A0AA39FMA4_9HYME</name>
<evidence type="ECO:0000313" key="4">
    <source>
        <dbReference type="Proteomes" id="UP001168990"/>
    </source>
</evidence>
<dbReference type="EMBL" id="JAQQBS010000002">
    <property type="protein sequence ID" value="KAK0171859.1"/>
    <property type="molecule type" value="Genomic_DNA"/>
</dbReference>
<sequence length="642" mass="75401">MTTMDSDSESQDSDEGRRFRFEATRKIASDNIHDRGRKPESFKPYDRRSRSRSRDRSSRRERKDERPSNERVRKEGTSSRDDVRGSKDRKSLLKDEPRRFRDDEFTRHRDRDVKYIHKEPRDCLLRHDSRSRDRRESKSRDDKQQTMRRRSPEKSYDKTPRYDFKCRDRREKHYSRERSCQRERSRDDNYPTIVNDNNKKVDVSADGQECKDLNLSDFDIVSDTDGDSDTSNDHNGFSDNKSNRRMCDVTRINTVDEDEEKVKNRRNGDKSSRPSNSNNDPHALSDLLLGNASTSAPPTCSYNNSLNEQKYIKKYCTELDDHVTKDKNNDDADDYNVTKIDKINNDTSDAFSYGPQLPPSQNEILQKKSNKELIQPRIIGPSLPNEYRKYISQDDNEDEDDTFGPALPPHLQSTKSEVLKNVETFLPNKSSDDNNDGMEIDNIPVDDEDDDIDDFEAIGPLPVDHPGIKSDRIQQQLEYRARLIKEELAEIDNCESKKREEWMTELPDIQTANLGLAPRKFRSRPGPDMSDRSGWTDTPMDRERKQREQQMGKRPRDHRHETEVAVEKPHSRHEKSLLELHQKKMNKKKKKEEKAAKDIGRPVRRPFDRDVDLKANHFDEARKRRMMMKATTLDDRFSRGKI</sequence>
<keyword evidence="4" id="KW-1185">Reference proteome</keyword>
<feature type="compositionally biased region" description="Basic and acidic residues" evidence="1">
    <location>
        <begin position="592"/>
        <end position="608"/>
    </location>
</feature>
<protein>
    <recommendedName>
        <fullName evidence="2">DUF3752 domain-containing protein</fullName>
    </recommendedName>
</protein>
<feature type="compositionally biased region" description="Acidic residues" evidence="1">
    <location>
        <begin position="1"/>
        <end position="13"/>
    </location>
</feature>
<dbReference type="InterPro" id="IPR022226">
    <property type="entry name" value="DUF3752"/>
</dbReference>
<dbReference type="Proteomes" id="UP001168990">
    <property type="component" value="Unassembled WGS sequence"/>
</dbReference>
<evidence type="ECO:0000256" key="1">
    <source>
        <dbReference type="SAM" id="MobiDB-lite"/>
    </source>
</evidence>
<feature type="region of interest" description="Disordered" evidence="1">
    <location>
        <begin position="515"/>
        <end position="608"/>
    </location>
</feature>
<feature type="compositionally biased region" description="Acidic residues" evidence="1">
    <location>
        <begin position="221"/>
        <end position="230"/>
    </location>
</feature>
<feature type="compositionally biased region" description="Basic and acidic residues" evidence="1">
    <location>
        <begin position="539"/>
        <end position="551"/>
    </location>
</feature>
<comment type="caution">
    <text evidence="3">The sequence shown here is derived from an EMBL/GenBank/DDBJ whole genome shotgun (WGS) entry which is preliminary data.</text>
</comment>
<feature type="region of interest" description="Disordered" evidence="1">
    <location>
        <begin position="1"/>
        <end position="205"/>
    </location>
</feature>
<accession>A0AA39FMA4</accession>
<evidence type="ECO:0000313" key="3">
    <source>
        <dbReference type="EMBL" id="KAK0171859.1"/>
    </source>
</evidence>
<feature type="compositionally biased region" description="Polar residues" evidence="1">
    <location>
        <begin position="291"/>
        <end position="304"/>
    </location>
</feature>
<dbReference type="Pfam" id="PF12572">
    <property type="entry name" value="DUF3752"/>
    <property type="match status" value="1"/>
</dbReference>
<feature type="compositionally biased region" description="Basic and acidic residues" evidence="1">
    <location>
        <begin position="558"/>
        <end position="582"/>
    </location>
</feature>
<organism evidence="3 4">
    <name type="scientific">Microctonus aethiopoides</name>
    <dbReference type="NCBI Taxonomy" id="144406"/>
    <lineage>
        <taxon>Eukaryota</taxon>
        <taxon>Metazoa</taxon>
        <taxon>Ecdysozoa</taxon>
        <taxon>Arthropoda</taxon>
        <taxon>Hexapoda</taxon>
        <taxon>Insecta</taxon>
        <taxon>Pterygota</taxon>
        <taxon>Neoptera</taxon>
        <taxon>Endopterygota</taxon>
        <taxon>Hymenoptera</taxon>
        <taxon>Apocrita</taxon>
        <taxon>Ichneumonoidea</taxon>
        <taxon>Braconidae</taxon>
        <taxon>Euphorinae</taxon>
        <taxon>Microctonus</taxon>
    </lineage>
</organism>
<feature type="compositionally biased region" description="Basic and acidic residues" evidence="1">
    <location>
        <begin position="14"/>
        <end position="189"/>
    </location>
</feature>
<feature type="compositionally biased region" description="Basic and acidic residues" evidence="1">
    <location>
        <begin position="260"/>
        <end position="272"/>
    </location>
</feature>
<dbReference type="AlphaFoldDB" id="A0AA39FMA4"/>